<gene>
    <name evidence="2" type="ORF">BpHYR1_008289</name>
</gene>
<feature type="compositionally biased region" description="Polar residues" evidence="1">
    <location>
        <begin position="130"/>
        <end position="140"/>
    </location>
</feature>
<keyword evidence="3" id="KW-1185">Reference proteome</keyword>
<evidence type="ECO:0000313" key="2">
    <source>
        <dbReference type="EMBL" id="RNA28667.1"/>
    </source>
</evidence>
<dbReference type="EMBL" id="REGN01002354">
    <property type="protein sequence ID" value="RNA28667.1"/>
    <property type="molecule type" value="Genomic_DNA"/>
</dbReference>
<feature type="compositionally biased region" description="Polar residues" evidence="1">
    <location>
        <begin position="59"/>
        <end position="84"/>
    </location>
</feature>
<protein>
    <submittedName>
        <fullName evidence="2">Uncharacterized protein</fullName>
    </submittedName>
</protein>
<comment type="caution">
    <text evidence="2">The sequence shown here is derived from an EMBL/GenBank/DDBJ whole genome shotgun (WGS) entry which is preliminary data.</text>
</comment>
<feature type="compositionally biased region" description="Basic and acidic residues" evidence="1">
    <location>
        <begin position="306"/>
        <end position="320"/>
    </location>
</feature>
<sequence length="400" mass="41902">MKAPKEAKATLKTPSGTSQAKKVAASSATGAKNAAPGQPRPKSEDQAKTTKIAKEKSQKSSTPAKGLNISSTEIQLKQQQSPQVNLSSANLINSSSDKIRDSQPSHRTPSPSASSLSSLSMSTSLVSPSNDYLNSDTDSNLKYEPALISRPKLKQIKESELKKSLKTNADSPQQPKPNTPPFTSNKPNIAQSLGLGIGASLKGGFKIPHKTKPPGGQAARPPTPVPLSLSKKVPPVPLMSASKIQPLMSFNSTIQSSDLTPSSPSPSPQDELGARKKSDTAAPPDSPVSDNTLDSVKPKVIPLERNTAKSDRSGRGKQADKSGGCGSERDDVHDANLVGDHASFFRSTFSTRNITNGNEVLAMSALSGHKVVPYVPSPAARLTNSPGILEEDLVNGALTG</sequence>
<feature type="region of interest" description="Disordered" evidence="1">
    <location>
        <begin position="249"/>
        <end position="332"/>
    </location>
</feature>
<feature type="compositionally biased region" description="Polar residues" evidence="1">
    <location>
        <begin position="181"/>
        <end position="191"/>
    </location>
</feature>
<organism evidence="2 3">
    <name type="scientific">Brachionus plicatilis</name>
    <name type="common">Marine rotifer</name>
    <name type="synonym">Brachionus muelleri</name>
    <dbReference type="NCBI Taxonomy" id="10195"/>
    <lineage>
        <taxon>Eukaryota</taxon>
        <taxon>Metazoa</taxon>
        <taxon>Spiralia</taxon>
        <taxon>Gnathifera</taxon>
        <taxon>Rotifera</taxon>
        <taxon>Eurotatoria</taxon>
        <taxon>Monogononta</taxon>
        <taxon>Pseudotrocha</taxon>
        <taxon>Ploima</taxon>
        <taxon>Brachionidae</taxon>
        <taxon>Brachionus</taxon>
    </lineage>
</organism>
<dbReference type="AlphaFoldDB" id="A0A3M7RZA7"/>
<evidence type="ECO:0000256" key="1">
    <source>
        <dbReference type="SAM" id="MobiDB-lite"/>
    </source>
</evidence>
<feature type="compositionally biased region" description="Basic and acidic residues" evidence="1">
    <location>
        <begin position="41"/>
        <end position="58"/>
    </location>
</feature>
<proteinExistence type="predicted"/>
<feature type="compositionally biased region" description="Low complexity" evidence="1">
    <location>
        <begin position="109"/>
        <end position="129"/>
    </location>
</feature>
<accession>A0A3M7RZA7</accession>
<evidence type="ECO:0000313" key="3">
    <source>
        <dbReference type="Proteomes" id="UP000276133"/>
    </source>
</evidence>
<dbReference type="Proteomes" id="UP000276133">
    <property type="component" value="Unassembled WGS sequence"/>
</dbReference>
<feature type="compositionally biased region" description="Low complexity" evidence="1">
    <location>
        <begin position="85"/>
        <end position="96"/>
    </location>
</feature>
<feature type="region of interest" description="Disordered" evidence="1">
    <location>
        <begin position="1"/>
        <end position="234"/>
    </location>
</feature>
<reference evidence="2 3" key="1">
    <citation type="journal article" date="2018" name="Sci. Rep.">
        <title>Genomic signatures of local adaptation to the degree of environmental predictability in rotifers.</title>
        <authorList>
            <person name="Franch-Gras L."/>
            <person name="Hahn C."/>
            <person name="Garcia-Roger E.M."/>
            <person name="Carmona M.J."/>
            <person name="Serra M."/>
            <person name="Gomez A."/>
        </authorList>
    </citation>
    <scope>NUCLEOTIDE SEQUENCE [LARGE SCALE GENOMIC DNA]</scope>
    <source>
        <strain evidence="2">HYR1</strain>
    </source>
</reference>
<name>A0A3M7RZA7_BRAPC</name>
<feature type="compositionally biased region" description="Polar residues" evidence="1">
    <location>
        <begin position="249"/>
        <end position="260"/>
    </location>
</feature>
<feature type="compositionally biased region" description="Low complexity" evidence="1">
    <location>
        <begin position="24"/>
        <end position="35"/>
    </location>
</feature>